<feature type="region of interest" description="Disordered" evidence="16">
    <location>
        <begin position="727"/>
        <end position="747"/>
    </location>
</feature>
<dbReference type="PANTHER" id="PTHR32309:SF13">
    <property type="entry name" value="FERRIC ENTEROBACTIN TRANSPORT PROTEIN FEPE"/>
    <property type="match status" value="1"/>
</dbReference>
<organism evidence="20 21">
    <name type="scientific">Cyanomargarita calcarea GSE-NOS-MK-12-04C</name>
    <dbReference type="NCBI Taxonomy" id="2839659"/>
    <lineage>
        <taxon>Bacteria</taxon>
        <taxon>Bacillati</taxon>
        <taxon>Cyanobacteriota</taxon>
        <taxon>Cyanophyceae</taxon>
        <taxon>Nostocales</taxon>
        <taxon>Cyanomargaritaceae</taxon>
        <taxon>Cyanomargarita</taxon>
    </lineage>
</organism>
<dbReference type="Pfam" id="PF10609">
    <property type="entry name" value="ParA"/>
    <property type="match status" value="1"/>
</dbReference>
<evidence type="ECO:0000256" key="11">
    <source>
        <dbReference type="ARBA" id="ARBA00022989"/>
    </source>
</evidence>
<comment type="subcellular location">
    <subcellularLocation>
        <location evidence="1">Cell membrane</location>
        <topology evidence="1">Multi-pass membrane protein</topology>
    </subcellularLocation>
</comment>
<keyword evidence="9" id="KW-0418">Kinase</keyword>
<evidence type="ECO:0000256" key="9">
    <source>
        <dbReference type="ARBA" id="ARBA00022777"/>
    </source>
</evidence>
<dbReference type="InterPro" id="IPR003856">
    <property type="entry name" value="LPS_length_determ_N"/>
</dbReference>
<dbReference type="InterPro" id="IPR032807">
    <property type="entry name" value="GNVR"/>
</dbReference>
<dbReference type="InterPro" id="IPR033756">
    <property type="entry name" value="YlxH/NBP35"/>
</dbReference>
<evidence type="ECO:0000256" key="14">
    <source>
        <dbReference type="ARBA" id="ARBA00051245"/>
    </source>
</evidence>
<feature type="domain" description="Polysaccharide chain length determinant N-terminal" evidence="18">
    <location>
        <begin position="9"/>
        <end position="105"/>
    </location>
</feature>
<reference evidence="20" key="1">
    <citation type="submission" date="2021-05" db="EMBL/GenBank/DDBJ databases">
        <authorList>
            <person name="Pietrasiak N."/>
            <person name="Ward R."/>
            <person name="Stajich J.E."/>
            <person name="Kurbessoian T."/>
        </authorList>
    </citation>
    <scope>NUCLEOTIDE SEQUENCE</scope>
    <source>
        <strain evidence="20">GSE-NOS-MK-12-04C</strain>
    </source>
</reference>
<evidence type="ECO:0000256" key="5">
    <source>
        <dbReference type="ARBA" id="ARBA00022475"/>
    </source>
</evidence>
<evidence type="ECO:0000256" key="16">
    <source>
        <dbReference type="SAM" id="MobiDB-lite"/>
    </source>
</evidence>
<keyword evidence="6 20" id="KW-0808">Transferase</keyword>
<dbReference type="PANTHER" id="PTHR32309">
    <property type="entry name" value="TYROSINE-PROTEIN KINASE"/>
    <property type="match status" value="1"/>
</dbReference>
<feature type="domain" description="Tyrosine-protein kinase G-rich" evidence="19">
    <location>
        <begin position="375"/>
        <end position="452"/>
    </location>
</feature>
<dbReference type="Proteomes" id="UP000729701">
    <property type="component" value="Unassembled WGS sequence"/>
</dbReference>
<sequence>MEDNDKNQDNVDFQQYWLILKRRWLPAAFVVGSVFGLTAFVTFQQKPIYEAEGKLLFNKNNRISALSGLNAQIGELAGVSQLSNPLDTEAEVIRSYPILQKTITKFNLKDKQGKPLKVEEFLKLLKVKSVKGTDILGLSYRSTNSQEAANVVNSLMGDYIENNIRVNTAEARAAREFLSKQLPEVERKVVQAEAQMRRFKDENNVVSLEAEAKVGVESLKDLLSQITEAQAGVVDANTRSGALKSQLELSTQEAVELSTLSQSPGVQQVLTEYQKVQDELAVARTRLTNEHPTIVNLVKKEEALQKQLEGRVTKIAGSSESVPEQNLQIGLLKQNLTVDLVKSEVERLAMADRLADLRKSFLVYQGRLRIIPKLEQKQRALERRLQVAQGTYQQVFKKLQEVEVVEKQTIGNVRVISSALIPDKPVSPKIPLNLALGGFLGILLGAGTALILEAMDRSLKTVEEAKRLVDYPLLGTVPQFKKKVGGEGGLDLPVLNNPYTAVSAAFEMLQANLGFTLFGETVKVIVVSSSVPGEGKSFVSANLAVALAQLGRRVLLVDADMRRPRQHAIWELSNLMGLSNVIAGQAEYKSVTNEALVTLDVLTSGTIPPNPLALLESQQVRSLIAEVAQDYDFVIIDAPPLTAVPDGLVLGKQADGMLLVVRPGVANTDSIRAAKNQLENSGQKVLGIVVNGVTNGSGYGGYYTQGYYGGQGSEKNKNHKVEMPYIEVSPEPKPLTPSSQARNGKKL</sequence>
<dbReference type="GO" id="GO:0042802">
    <property type="term" value="F:identical protein binding"/>
    <property type="evidence" value="ECO:0007669"/>
    <property type="project" value="UniProtKB-ARBA"/>
</dbReference>
<dbReference type="AlphaFoldDB" id="A0A951QQJ3"/>
<dbReference type="GO" id="GO:0005524">
    <property type="term" value="F:ATP binding"/>
    <property type="evidence" value="ECO:0007669"/>
    <property type="project" value="UniProtKB-KW"/>
</dbReference>
<evidence type="ECO:0000256" key="17">
    <source>
        <dbReference type="SAM" id="Phobius"/>
    </source>
</evidence>
<dbReference type="CDD" id="cd05387">
    <property type="entry name" value="BY-kinase"/>
    <property type="match status" value="1"/>
</dbReference>
<keyword evidence="5" id="KW-1003">Cell membrane</keyword>
<evidence type="ECO:0000256" key="8">
    <source>
        <dbReference type="ARBA" id="ARBA00022741"/>
    </source>
</evidence>
<protein>
    <recommendedName>
        <fullName evidence="4">non-specific protein-tyrosine kinase</fullName>
        <ecNumber evidence="4">2.7.10.2</ecNumber>
    </recommendedName>
</protein>
<dbReference type="Pfam" id="PF02706">
    <property type="entry name" value="Wzz"/>
    <property type="match status" value="1"/>
</dbReference>
<evidence type="ECO:0000256" key="13">
    <source>
        <dbReference type="ARBA" id="ARBA00023137"/>
    </source>
</evidence>
<dbReference type="FunFam" id="3.40.50.300:FF:000527">
    <property type="entry name" value="Tyrosine-protein kinase etk"/>
    <property type="match status" value="1"/>
</dbReference>
<dbReference type="InterPro" id="IPR050445">
    <property type="entry name" value="Bact_polysacc_biosynth/exp"/>
</dbReference>
<dbReference type="GO" id="GO:0005886">
    <property type="term" value="C:plasma membrane"/>
    <property type="evidence" value="ECO:0007669"/>
    <property type="project" value="UniProtKB-SubCell"/>
</dbReference>
<comment type="similarity">
    <text evidence="2">Belongs to the CpsC/CapA family.</text>
</comment>
<keyword evidence="10" id="KW-0067">ATP-binding</keyword>
<dbReference type="InterPro" id="IPR005702">
    <property type="entry name" value="Wzc-like_C"/>
</dbReference>
<evidence type="ECO:0000256" key="6">
    <source>
        <dbReference type="ARBA" id="ARBA00022679"/>
    </source>
</evidence>
<gene>
    <name evidence="20" type="ORF">KME60_20965</name>
</gene>
<dbReference type="InterPro" id="IPR027417">
    <property type="entry name" value="P-loop_NTPase"/>
</dbReference>
<comment type="similarity">
    <text evidence="3">Belongs to the CpsD/CapB family.</text>
</comment>
<keyword evidence="8" id="KW-0547">Nucleotide-binding</keyword>
<dbReference type="GO" id="GO:0004715">
    <property type="term" value="F:non-membrane spanning protein tyrosine kinase activity"/>
    <property type="evidence" value="ECO:0007669"/>
    <property type="project" value="UniProtKB-EC"/>
</dbReference>
<keyword evidence="7 17" id="KW-0812">Transmembrane</keyword>
<comment type="catalytic activity">
    <reaction evidence="14">
        <text>L-tyrosyl-[protein] + ATP = O-phospho-L-tyrosyl-[protein] + ADP + H(+)</text>
        <dbReference type="Rhea" id="RHEA:10596"/>
        <dbReference type="Rhea" id="RHEA-COMP:10136"/>
        <dbReference type="Rhea" id="RHEA-COMP:20101"/>
        <dbReference type="ChEBI" id="CHEBI:15378"/>
        <dbReference type="ChEBI" id="CHEBI:30616"/>
        <dbReference type="ChEBI" id="CHEBI:46858"/>
        <dbReference type="ChEBI" id="CHEBI:61978"/>
        <dbReference type="ChEBI" id="CHEBI:456216"/>
        <dbReference type="EC" id="2.7.10.2"/>
    </reaction>
</comment>
<evidence type="ECO:0000256" key="3">
    <source>
        <dbReference type="ARBA" id="ARBA00007316"/>
    </source>
</evidence>
<feature type="compositionally biased region" description="Polar residues" evidence="16">
    <location>
        <begin position="736"/>
        <end position="747"/>
    </location>
</feature>
<evidence type="ECO:0000259" key="19">
    <source>
        <dbReference type="Pfam" id="PF13807"/>
    </source>
</evidence>
<dbReference type="EC" id="2.7.10.2" evidence="4"/>
<evidence type="ECO:0000259" key="18">
    <source>
        <dbReference type="Pfam" id="PF02706"/>
    </source>
</evidence>
<feature type="transmembrane region" description="Helical" evidence="17">
    <location>
        <begin position="24"/>
        <end position="43"/>
    </location>
</feature>
<dbReference type="Pfam" id="PF13807">
    <property type="entry name" value="GNVR"/>
    <property type="match status" value="1"/>
</dbReference>
<accession>A0A951QQJ3</accession>
<keyword evidence="11 17" id="KW-1133">Transmembrane helix</keyword>
<keyword evidence="12 17" id="KW-0472">Membrane</keyword>
<evidence type="ECO:0000313" key="20">
    <source>
        <dbReference type="EMBL" id="MBW4669811.1"/>
    </source>
</evidence>
<comment type="caution">
    <text evidence="20">The sequence shown here is derived from an EMBL/GenBank/DDBJ whole genome shotgun (WGS) entry which is preliminary data.</text>
</comment>
<evidence type="ECO:0000256" key="15">
    <source>
        <dbReference type="SAM" id="Coils"/>
    </source>
</evidence>
<keyword evidence="13" id="KW-0829">Tyrosine-protein kinase</keyword>
<dbReference type="SUPFAM" id="SSF52540">
    <property type="entry name" value="P-loop containing nucleoside triphosphate hydrolases"/>
    <property type="match status" value="1"/>
</dbReference>
<dbReference type="EMBL" id="JAHHGZ010000024">
    <property type="protein sequence ID" value="MBW4669811.1"/>
    <property type="molecule type" value="Genomic_DNA"/>
</dbReference>
<name>A0A951QQJ3_9CYAN</name>
<feature type="coiled-coil region" evidence="15">
    <location>
        <begin position="175"/>
        <end position="202"/>
    </location>
</feature>
<evidence type="ECO:0000256" key="2">
    <source>
        <dbReference type="ARBA" id="ARBA00006683"/>
    </source>
</evidence>
<keyword evidence="15" id="KW-0175">Coiled coil</keyword>
<evidence type="ECO:0000256" key="12">
    <source>
        <dbReference type="ARBA" id="ARBA00023136"/>
    </source>
</evidence>
<dbReference type="NCBIfam" id="TIGR01007">
    <property type="entry name" value="eps_fam"/>
    <property type="match status" value="1"/>
</dbReference>
<evidence type="ECO:0000313" key="21">
    <source>
        <dbReference type="Proteomes" id="UP000729701"/>
    </source>
</evidence>
<proteinExistence type="inferred from homology"/>
<evidence type="ECO:0000256" key="7">
    <source>
        <dbReference type="ARBA" id="ARBA00022692"/>
    </source>
</evidence>
<evidence type="ECO:0000256" key="10">
    <source>
        <dbReference type="ARBA" id="ARBA00022840"/>
    </source>
</evidence>
<evidence type="ECO:0000256" key="1">
    <source>
        <dbReference type="ARBA" id="ARBA00004651"/>
    </source>
</evidence>
<reference evidence="20" key="2">
    <citation type="journal article" date="2022" name="Microbiol. Resour. Announc.">
        <title>Metagenome Sequencing to Explore Phylogenomics of Terrestrial Cyanobacteria.</title>
        <authorList>
            <person name="Ward R.D."/>
            <person name="Stajich J.E."/>
            <person name="Johansen J.R."/>
            <person name="Huntemann M."/>
            <person name="Clum A."/>
            <person name="Foster B."/>
            <person name="Foster B."/>
            <person name="Roux S."/>
            <person name="Palaniappan K."/>
            <person name="Varghese N."/>
            <person name="Mukherjee S."/>
            <person name="Reddy T.B.K."/>
            <person name="Daum C."/>
            <person name="Copeland A."/>
            <person name="Chen I.A."/>
            <person name="Ivanova N.N."/>
            <person name="Kyrpides N.C."/>
            <person name="Shapiro N."/>
            <person name="Eloe-Fadrosh E.A."/>
            <person name="Pietrasiak N."/>
        </authorList>
    </citation>
    <scope>NUCLEOTIDE SEQUENCE</scope>
    <source>
        <strain evidence="20">GSE-NOS-MK-12-04C</strain>
    </source>
</reference>
<dbReference type="Gene3D" id="3.40.50.300">
    <property type="entry name" value="P-loop containing nucleotide triphosphate hydrolases"/>
    <property type="match status" value="1"/>
</dbReference>
<evidence type="ECO:0000256" key="4">
    <source>
        <dbReference type="ARBA" id="ARBA00011903"/>
    </source>
</evidence>